<name>A0AAE0SH64_9BIVA</name>
<evidence type="ECO:0000313" key="1">
    <source>
        <dbReference type="EMBL" id="KAK3591641.1"/>
    </source>
</evidence>
<accession>A0AAE0SH64</accession>
<organism evidence="1 2">
    <name type="scientific">Potamilus streckersoni</name>
    <dbReference type="NCBI Taxonomy" id="2493646"/>
    <lineage>
        <taxon>Eukaryota</taxon>
        <taxon>Metazoa</taxon>
        <taxon>Spiralia</taxon>
        <taxon>Lophotrochozoa</taxon>
        <taxon>Mollusca</taxon>
        <taxon>Bivalvia</taxon>
        <taxon>Autobranchia</taxon>
        <taxon>Heteroconchia</taxon>
        <taxon>Palaeoheterodonta</taxon>
        <taxon>Unionida</taxon>
        <taxon>Unionoidea</taxon>
        <taxon>Unionidae</taxon>
        <taxon>Ambleminae</taxon>
        <taxon>Lampsilini</taxon>
        <taxon>Potamilus</taxon>
    </lineage>
</organism>
<protein>
    <submittedName>
        <fullName evidence="1">Uncharacterized protein</fullName>
    </submittedName>
</protein>
<comment type="caution">
    <text evidence="1">The sequence shown here is derived from an EMBL/GenBank/DDBJ whole genome shotgun (WGS) entry which is preliminary data.</text>
</comment>
<proteinExistence type="predicted"/>
<gene>
    <name evidence="1" type="ORF">CHS0354_013827</name>
</gene>
<sequence length="253" mass="28533">MDALLATQATNPVNYGFQQLVDSNVFSLQDNHHTSPKTYSGSKTISIQVSNVFRLQDNQHTSSKTYSGPKIISIPVPRCIQAPGLSAYQSQDVFSLQDNHHTSPKKCSGSKSITIPVPRHIQVKNNQHRSPKTYSDSKTITIPIPRCIQAPRQSPYQSQDVFSLQDNQHTSLKASTQTVLRTTQMARRRLSRMNKQRATQKAAKETKTTLQSLCPISYEKIFTPERIQSLSTINPLYHEFTLQKKVCQNYSGK</sequence>
<dbReference type="Proteomes" id="UP001195483">
    <property type="component" value="Unassembled WGS sequence"/>
</dbReference>
<reference evidence="1" key="2">
    <citation type="journal article" date="2021" name="Genome Biol. Evol.">
        <title>Developing a high-quality reference genome for a parasitic bivalve with doubly uniparental inheritance (Bivalvia: Unionida).</title>
        <authorList>
            <person name="Smith C.H."/>
        </authorList>
    </citation>
    <scope>NUCLEOTIDE SEQUENCE</scope>
    <source>
        <strain evidence="1">CHS0354</strain>
        <tissue evidence="1">Mantle</tissue>
    </source>
</reference>
<reference evidence="1" key="1">
    <citation type="journal article" date="2021" name="Genome Biol. Evol.">
        <title>A High-Quality Reference Genome for a Parasitic Bivalve with Doubly Uniparental Inheritance (Bivalvia: Unionida).</title>
        <authorList>
            <person name="Smith C.H."/>
        </authorList>
    </citation>
    <scope>NUCLEOTIDE SEQUENCE</scope>
    <source>
        <strain evidence="1">CHS0354</strain>
    </source>
</reference>
<keyword evidence="2" id="KW-1185">Reference proteome</keyword>
<reference evidence="1" key="3">
    <citation type="submission" date="2023-05" db="EMBL/GenBank/DDBJ databases">
        <authorList>
            <person name="Smith C.H."/>
        </authorList>
    </citation>
    <scope>NUCLEOTIDE SEQUENCE</scope>
    <source>
        <strain evidence="1">CHS0354</strain>
        <tissue evidence="1">Mantle</tissue>
    </source>
</reference>
<dbReference type="EMBL" id="JAEAOA010000845">
    <property type="protein sequence ID" value="KAK3591641.1"/>
    <property type="molecule type" value="Genomic_DNA"/>
</dbReference>
<dbReference type="AlphaFoldDB" id="A0AAE0SH64"/>
<evidence type="ECO:0000313" key="2">
    <source>
        <dbReference type="Proteomes" id="UP001195483"/>
    </source>
</evidence>